<proteinExistence type="predicted"/>
<sequence>MDWGQAKNILLVAFLLLNIVLGYKVINDSDLTYLRAQISEEEREEVKQNLEKQNVVFDGDIPDNIFDSQHISVSNYELRVTEVAEAIVDGSFLIDGNDDNSGETRILSHDENMIITQGSSGKLSIRFKEAYLPDSQKQLTKDSEEASRELINNFLKKLNLTDEFSYHGKYRYSKEEITRIHDENENFEWLNDEEELVDMIYYQEFDDHLMYGGYAVITLSPNGIKGAEIYLLQKEGLKEENIEVIPATMALLRLGEYLPSYTEIQRITGITFGYYTEEYTAETWEAVPVWRIEFDTREVYYINAFTGEIEREGVY</sequence>
<dbReference type="AlphaFoldDB" id="B2A441"/>
<evidence type="ECO:0000313" key="3">
    <source>
        <dbReference type="Proteomes" id="UP000001683"/>
    </source>
</evidence>
<dbReference type="Proteomes" id="UP000001683">
    <property type="component" value="Chromosome"/>
</dbReference>
<feature type="domain" description="Regulatory protein YycH-like" evidence="1">
    <location>
        <begin position="37"/>
        <end position="305"/>
    </location>
</feature>
<dbReference type="GO" id="GO:0016020">
    <property type="term" value="C:membrane"/>
    <property type="evidence" value="ECO:0007669"/>
    <property type="project" value="InterPro"/>
</dbReference>
<evidence type="ECO:0000259" key="1">
    <source>
        <dbReference type="Pfam" id="PF09648"/>
    </source>
</evidence>
<dbReference type="Gene3D" id="2.40.128.690">
    <property type="entry name" value="YycH protein, domain 3-like"/>
    <property type="match status" value="1"/>
</dbReference>
<dbReference type="EMBL" id="CP001034">
    <property type="protein sequence ID" value="ACB86447.1"/>
    <property type="molecule type" value="Genomic_DNA"/>
</dbReference>
<dbReference type="HOGENOM" id="CLU_086652_0_0_9"/>
<dbReference type="eggNOG" id="COG4853">
    <property type="taxonomic scope" value="Bacteria"/>
</dbReference>
<dbReference type="KEGG" id="nth:Nther_2900"/>
<dbReference type="InterPro" id="IPR018604">
    <property type="entry name" value="YycI-like"/>
</dbReference>
<name>B2A441_NATTJ</name>
<dbReference type="STRING" id="457570.Nther_2900"/>
<dbReference type="InParanoid" id="B2A441"/>
<accession>B2A441</accession>
<gene>
    <name evidence="2" type="ordered locus">Nther_2900</name>
</gene>
<dbReference type="Pfam" id="PF09648">
    <property type="entry name" value="YycI"/>
    <property type="match status" value="1"/>
</dbReference>
<dbReference type="FunCoup" id="B2A441">
    <property type="interactions" value="61"/>
</dbReference>
<dbReference type="RefSeq" id="WP_012449279.1">
    <property type="nucleotide sequence ID" value="NC_010718.1"/>
</dbReference>
<protein>
    <recommendedName>
        <fullName evidence="1">Regulatory protein YycH-like domain-containing protein</fullName>
    </recommendedName>
</protein>
<reference evidence="2 3" key="1">
    <citation type="submission" date="2008-04" db="EMBL/GenBank/DDBJ databases">
        <title>Complete sequence of chromosome of Natranaerobius thermophilus JW/NM-WN-LF.</title>
        <authorList>
            <consortium name="US DOE Joint Genome Institute"/>
            <person name="Copeland A."/>
            <person name="Lucas S."/>
            <person name="Lapidus A."/>
            <person name="Glavina del Rio T."/>
            <person name="Dalin E."/>
            <person name="Tice H."/>
            <person name="Bruce D."/>
            <person name="Goodwin L."/>
            <person name="Pitluck S."/>
            <person name="Chertkov O."/>
            <person name="Brettin T."/>
            <person name="Detter J.C."/>
            <person name="Han C."/>
            <person name="Kuske C.R."/>
            <person name="Schmutz J."/>
            <person name="Larimer F."/>
            <person name="Land M."/>
            <person name="Hauser L."/>
            <person name="Kyrpides N."/>
            <person name="Lykidis A."/>
            <person name="Mesbah N.M."/>
            <person name="Wiegel J."/>
        </authorList>
    </citation>
    <scope>NUCLEOTIDE SEQUENCE [LARGE SCALE GENOMIC DNA]</scope>
    <source>
        <strain evidence="3">ATCC BAA-1301 / DSM 18059 / JW/NM-WN-LF</strain>
    </source>
</reference>
<dbReference type="OrthoDB" id="2388036at2"/>
<reference evidence="2 3" key="2">
    <citation type="journal article" date="2011" name="J. Bacteriol.">
        <title>Complete genome sequence of the anaerobic, halophilic alkalithermophile Natranaerobius thermophilus JW/NM-WN-LF.</title>
        <authorList>
            <person name="Zhao B."/>
            <person name="Mesbah N.M."/>
            <person name="Dalin E."/>
            <person name="Goodwin L."/>
            <person name="Nolan M."/>
            <person name="Pitluck S."/>
            <person name="Chertkov O."/>
            <person name="Brettin T.S."/>
            <person name="Han J."/>
            <person name="Larimer F.W."/>
            <person name="Land M.L."/>
            <person name="Hauser L."/>
            <person name="Kyrpides N."/>
            <person name="Wiegel J."/>
        </authorList>
    </citation>
    <scope>NUCLEOTIDE SEQUENCE [LARGE SCALE GENOMIC DNA]</scope>
    <source>
        <strain evidence="3">ATCC BAA-1301 / DSM 18059 / JW/NM-WN-LF</strain>
    </source>
</reference>
<evidence type="ECO:0000313" key="2">
    <source>
        <dbReference type="EMBL" id="ACB86447.1"/>
    </source>
</evidence>
<organism evidence="2 3">
    <name type="scientific">Natranaerobius thermophilus (strain ATCC BAA-1301 / DSM 18059 / JW/NM-WN-LF)</name>
    <dbReference type="NCBI Taxonomy" id="457570"/>
    <lineage>
        <taxon>Bacteria</taxon>
        <taxon>Bacillati</taxon>
        <taxon>Bacillota</taxon>
        <taxon>Clostridia</taxon>
        <taxon>Natranaerobiales</taxon>
        <taxon>Natranaerobiaceae</taxon>
        <taxon>Natranaerobius</taxon>
    </lineage>
</organism>
<keyword evidence="3" id="KW-1185">Reference proteome</keyword>